<evidence type="ECO:0000256" key="2">
    <source>
        <dbReference type="SAM" id="SignalP"/>
    </source>
</evidence>
<dbReference type="PROSITE" id="PS51257">
    <property type="entry name" value="PROKAR_LIPOPROTEIN"/>
    <property type="match status" value="1"/>
</dbReference>
<feature type="compositionally biased region" description="Low complexity" evidence="1">
    <location>
        <begin position="22"/>
        <end position="40"/>
    </location>
</feature>
<dbReference type="EMBL" id="JAELXT010000016">
    <property type="protein sequence ID" value="MBJ6126813.1"/>
    <property type="molecule type" value="Genomic_DNA"/>
</dbReference>
<comment type="caution">
    <text evidence="3">The sequence shown here is derived from an EMBL/GenBank/DDBJ whole genome shotgun (WGS) entry which is preliminary data.</text>
</comment>
<gene>
    <name evidence="3" type="ORF">JAO75_15500</name>
</gene>
<dbReference type="Proteomes" id="UP000620670">
    <property type="component" value="Unassembled WGS sequence"/>
</dbReference>
<reference evidence="4" key="1">
    <citation type="submission" date="2020-12" db="EMBL/GenBank/DDBJ databases">
        <title>Hymenobacter sp.</title>
        <authorList>
            <person name="Kim M.K."/>
        </authorList>
    </citation>
    <scope>NUCLEOTIDE SEQUENCE [LARGE SCALE GENOMIC DNA]</scope>
    <source>
        <strain evidence="4">BT325</strain>
    </source>
</reference>
<feature type="compositionally biased region" description="Pro residues" evidence="1">
    <location>
        <begin position="41"/>
        <end position="50"/>
    </location>
</feature>
<organism evidence="3 4">
    <name type="scientific">Microvirga splendida</name>
    <dbReference type="NCBI Taxonomy" id="2795727"/>
    <lineage>
        <taxon>Bacteria</taxon>
        <taxon>Pseudomonadati</taxon>
        <taxon>Pseudomonadota</taxon>
        <taxon>Alphaproteobacteria</taxon>
        <taxon>Hyphomicrobiales</taxon>
        <taxon>Methylobacteriaceae</taxon>
        <taxon>Microvirga</taxon>
    </lineage>
</organism>
<feature type="chain" id="PRO_5046658688" evidence="2">
    <location>
        <begin position="27"/>
        <end position="190"/>
    </location>
</feature>
<evidence type="ECO:0000256" key="1">
    <source>
        <dbReference type="SAM" id="MobiDB-lite"/>
    </source>
</evidence>
<evidence type="ECO:0000313" key="3">
    <source>
        <dbReference type="EMBL" id="MBJ6126813.1"/>
    </source>
</evidence>
<feature type="compositionally biased region" description="Low complexity" evidence="1">
    <location>
        <begin position="51"/>
        <end position="87"/>
    </location>
</feature>
<sequence length="190" mass="19286">MRARILVPFTAILALAACGEDQTAQAPVTPTAPPVTETAEAPPPPAPAAPAPVAEAPAPTAGTGTVVAPSETTGATTPAPSPGSAQTAAVAATSLEPFHGRTYAAGPVTLQLNPDKTFVMRETGSSRKVEGRYAYENGVLIFSDATGDTGTVQFPMHCRFITEGASNFRLADTGGACTQFKDLTFEPAAG</sequence>
<evidence type="ECO:0000313" key="4">
    <source>
        <dbReference type="Proteomes" id="UP000620670"/>
    </source>
</evidence>
<name>A0ABS0Y4J5_9HYPH</name>
<dbReference type="RefSeq" id="WP_199050043.1">
    <property type="nucleotide sequence ID" value="NZ_JAELXT010000016.1"/>
</dbReference>
<feature type="region of interest" description="Disordered" evidence="1">
    <location>
        <begin position="21"/>
        <end position="87"/>
    </location>
</feature>
<keyword evidence="2" id="KW-0732">Signal</keyword>
<protein>
    <submittedName>
        <fullName evidence="3">Uncharacterized protein</fullName>
    </submittedName>
</protein>
<keyword evidence="4" id="KW-1185">Reference proteome</keyword>
<accession>A0ABS0Y4J5</accession>
<proteinExistence type="predicted"/>
<feature type="signal peptide" evidence="2">
    <location>
        <begin position="1"/>
        <end position="26"/>
    </location>
</feature>